<dbReference type="FunFam" id="2.40.110.10:FF:000002">
    <property type="entry name" value="Acyl-CoA dehydrogenase fadE12"/>
    <property type="match status" value="1"/>
</dbReference>
<dbReference type="InterPro" id="IPR052033">
    <property type="entry name" value="Glutaryl-CoA_DH_mitochondrial"/>
</dbReference>
<dbReference type="SUPFAM" id="SSF56645">
    <property type="entry name" value="Acyl-CoA dehydrogenase NM domain-like"/>
    <property type="match status" value="1"/>
</dbReference>
<dbReference type="PANTHER" id="PTHR42807">
    <property type="entry name" value="GLUTARYL-COA DEHYDROGENASE, MITOCHONDRIAL"/>
    <property type="match status" value="1"/>
</dbReference>
<dbReference type="Pfam" id="PF02770">
    <property type="entry name" value="Acyl-CoA_dh_M"/>
    <property type="match status" value="1"/>
</dbReference>
<dbReference type="Gene3D" id="1.10.540.10">
    <property type="entry name" value="Acyl-CoA dehydrogenase/oxidase, N-terminal domain"/>
    <property type="match status" value="1"/>
</dbReference>
<dbReference type="Gene3D" id="2.40.110.10">
    <property type="entry name" value="Butyryl-CoA Dehydrogenase, subunit A, domain 2"/>
    <property type="match status" value="1"/>
</dbReference>
<dbReference type="PANTHER" id="PTHR42807:SF1">
    <property type="entry name" value="GLUTARYL-COA DEHYDROGENASE, MITOCHONDRIAL"/>
    <property type="match status" value="1"/>
</dbReference>
<dbReference type="SUPFAM" id="SSF47203">
    <property type="entry name" value="Acyl-CoA dehydrogenase C-terminal domain-like"/>
    <property type="match status" value="1"/>
</dbReference>
<protein>
    <submittedName>
        <fullName evidence="12">Acyl-CoA dehydrogenase</fullName>
    </submittedName>
</protein>
<accession>A0A1A0M747</accession>
<comment type="catalytic activity">
    <reaction evidence="7">
        <text>a 2,3-saturated acyl-CoA + A = a 2,3-dehydroacyl-CoA + AH2</text>
        <dbReference type="Rhea" id="RHEA:48608"/>
        <dbReference type="ChEBI" id="CHEBI:13193"/>
        <dbReference type="ChEBI" id="CHEBI:17499"/>
        <dbReference type="ChEBI" id="CHEBI:60015"/>
        <dbReference type="ChEBI" id="CHEBI:65111"/>
    </reaction>
</comment>
<evidence type="ECO:0000256" key="3">
    <source>
        <dbReference type="ARBA" id="ARBA00022630"/>
    </source>
</evidence>
<dbReference type="GO" id="GO:0050660">
    <property type="term" value="F:flavin adenine dinucleotide binding"/>
    <property type="evidence" value="ECO:0007669"/>
    <property type="project" value="InterPro"/>
</dbReference>
<gene>
    <name evidence="12" type="ORF">A5642_28845</name>
</gene>
<dbReference type="InterPro" id="IPR006091">
    <property type="entry name" value="Acyl-CoA_Oxase/DH_mid-dom"/>
</dbReference>
<proteinExistence type="inferred from homology"/>
<dbReference type="GO" id="GO:0046949">
    <property type="term" value="P:fatty-acyl-CoA biosynthetic process"/>
    <property type="evidence" value="ECO:0007669"/>
    <property type="project" value="TreeGrafter"/>
</dbReference>
<comment type="caution">
    <text evidence="12">The sequence shown here is derived from an EMBL/GenBank/DDBJ whole genome shotgun (WGS) entry which is preliminary data.</text>
</comment>
<dbReference type="GO" id="GO:0004361">
    <property type="term" value="F:glutaryl-CoA dehydrogenase activity"/>
    <property type="evidence" value="ECO:0007669"/>
    <property type="project" value="TreeGrafter"/>
</dbReference>
<feature type="domain" description="Acyl-CoA dehydrogenase/oxidase N-terminal" evidence="11">
    <location>
        <begin position="4"/>
        <end position="115"/>
    </location>
</feature>
<reference evidence="12 13" key="1">
    <citation type="submission" date="2016-06" db="EMBL/GenBank/DDBJ databases">
        <authorList>
            <person name="Kjaerup R.B."/>
            <person name="Dalgaard T.S."/>
            <person name="Juul-Madsen H.R."/>
        </authorList>
    </citation>
    <scope>NUCLEOTIDE SEQUENCE [LARGE SCALE GENOMIC DNA]</scope>
    <source>
        <strain evidence="12 13">1199456.5</strain>
    </source>
</reference>
<keyword evidence="5" id="KW-0809">Transit peptide</keyword>
<dbReference type="GO" id="GO:0000062">
    <property type="term" value="F:fatty-acyl-CoA binding"/>
    <property type="evidence" value="ECO:0007669"/>
    <property type="project" value="TreeGrafter"/>
</dbReference>
<keyword evidence="6 8" id="KW-0560">Oxidoreductase</keyword>
<sequence>MLSAEDIELRTMVRQFGEQRLRPYIAEWFENGSVPVREIATEVGKLGLLGMHLTGYGCSGSTATAYGLVCQELEAVDSGIRSLVSVQGSLAMFAIHHWGSEEQREQWLPGMAAGDLIGCFGLTEPDFGSNPGGMRTTARRDGDDWVLNGSKMWITNASVADVAVVWARAEEGVLGFAVPTDTPGFSAREMTRKMSLRASVTSEFSLDDVRLPESARLPGARGLSGPLSCLSEARFGIVFGAVGAARDCLQATLDYVGTRTVFDKTLAEYQLTQAKIADMAVELGKAQLLALQLGRLKDAGKIQPEQVSVGKLNNVREAIKIARQCRTLLGANGITLEYPVIRHANNLESVLTYEGTSEVHQLVIGQALTGVSAFR</sequence>
<evidence type="ECO:0000256" key="4">
    <source>
        <dbReference type="ARBA" id="ARBA00022827"/>
    </source>
</evidence>
<evidence type="ECO:0000313" key="12">
    <source>
        <dbReference type="EMBL" id="OBA80876.1"/>
    </source>
</evidence>
<dbReference type="InterPro" id="IPR009100">
    <property type="entry name" value="AcylCoA_DH/oxidase_NM_dom_sf"/>
</dbReference>
<evidence type="ECO:0000256" key="5">
    <source>
        <dbReference type="ARBA" id="ARBA00022946"/>
    </source>
</evidence>
<evidence type="ECO:0000256" key="2">
    <source>
        <dbReference type="ARBA" id="ARBA00009347"/>
    </source>
</evidence>
<dbReference type="AlphaFoldDB" id="A0A1A0M747"/>
<name>A0A1A0M747_MYCMU</name>
<evidence type="ECO:0000256" key="1">
    <source>
        <dbReference type="ARBA" id="ARBA00001974"/>
    </source>
</evidence>
<dbReference type="EMBL" id="LZSF01000241">
    <property type="protein sequence ID" value="OBA80876.1"/>
    <property type="molecule type" value="Genomic_DNA"/>
</dbReference>
<keyword evidence="3 8" id="KW-0285">Flavoprotein</keyword>
<dbReference type="InterPro" id="IPR046373">
    <property type="entry name" value="Acyl-CoA_Oxase/DH_mid-dom_sf"/>
</dbReference>
<dbReference type="InterPro" id="IPR036250">
    <property type="entry name" value="AcylCo_DH-like_C"/>
</dbReference>
<dbReference type="InterPro" id="IPR013786">
    <property type="entry name" value="AcylCoA_DH/ox_N"/>
</dbReference>
<dbReference type="Proteomes" id="UP000093962">
    <property type="component" value="Unassembled WGS sequence"/>
</dbReference>
<dbReference type="InterPro" id="IPR009075">
    <property type="entry name" value="AcylCo_DH/oxidase_C"/>
</dbReference>
<evidence type="ECO:0000256" key="8">
    <source>
        <dbReference type="RuleBase" id="RU362125"/>
    </source>
</evidence>
<evidence type="ECO:0000259" key="11">
    <source>
        <dbReference type="Pfam" id="PF02771"/>
    </source>
</evidence>
<evidence type="ECO:0000256" key="6">
    <source>
        <dbReference type="ARBA" id="ARBA00023002"/>
    </source>
</evidence>
<evidence type="ECO:0000259" key="9">
    <source>
        <dbReference type="Pfam" id="PF00441"/>
    </source>
</evidence>
<keyword evidence="4 8" id="KW-0274">FAD</keyword>
<dbReference type="Pfam" id="PF02771">
    <property type="entry name" value="Acyl-CoA_dh_N"/>
    <property type="match status" value="1"/>
</dbReference>
<dbReference type="GO" id="GO:0033539">
    <property type="term" value="P:fatty acid beta-oxidation using acyl-CoA dehydrogenase"/>
    <property type="evidence" value="ECO:0007669"/>
    <property type="project" value="TreeGrafter"/>
</dbReference>
<evidence type="ECO:0000259" key="10">
    <source>
        <dbReference type="Pfam" id="PF02770"/>
    </source>
</evidence>
<comment type="cofactor">
    <cofactor evidence="1 8">
        <name>FAD</name>
        <dbReference type="ChEBI" id="CHEBI:57692"/>
    </cofactor>
</comment>
<dbReference type="Pfam" id="PF00441">
    <property type="entry name" value="Acyl-CoA_dh_1"/>
    <property type="match status" value="1"/>
</dbReference>
<dbReference type="InterPro" id="IPR037069">
    <property type="entry name" value="AcylCoA_DH/ox_N_sf"/>
</dbReference>
<feature type="domain" description="Acyl-CoA oxidase/dehydrogenase middle" evidence="10">
    <location>
        <begin position="119"/>
        <end position="209"/>
    </location>
</feature>
<organism evidence="12 13">
    <name type="scientific">Mycolicibacterium mucogenicum</name>
    <name type="common">Mycobacterium mucogenicum</name>
    <dbReference type="NCBI Taxonomy" id="56689"/>
    <lineage>
        <taxon>Bacteria</taxon>
        <taxon>Bacillati</taxon>
        <taxon>Actinomycetota</taxon>
        <taxon>Actinomycetes</taxon>
        <taxon>Mycobacteriales</taxon>
        <taxon>Mycobacteriaceae</taxon>
        <taxon>Mycolicibacterium</taxon>
    </lineage>
</organism>
<feature type="domain" description="Acyl-CoA dehydrogenase/oxidase C-terminal" evidence="9">
    <location>
        <begin position="221"/>
        <end position="368"/>
    </location>
</feature>
<evidence type="ECO:0000256" key="7">
    <source>
        <dbReference type="ARBA" id="ARBA00052546"/>
    </source>
</evidence>
<dbReference type="FunFam" id="1.10.540.10:FF:000026">
    <property type="entry name" value="Acyl-CoA dehydrogenase medium chain"/>
    <property type="match status" value="1"/>
</dbReference>
<dbReference type="Gene3D" id="1.20.140.10">
    <property type="entry name" value="Butyryl-CoA Dehydrogenase, subunit A, domain 3"/>
    <property type="match status" value="1"/>
</dbReference>
<evidence type="ECO:0000313" key="13">
    <source>
        <dbReference type="Proteomes" id="UP000093962"/>
    </source>
</evidence>
<comment type="similarity">
    <text evidence="2 8">Belongs to the acyl-CoA dehydrogenase family.</text>
</comment>